<proteinExistence type="predicted"/>
<keyword evidence="3" id="KW-1185">Reference proteome</keyword>
<keyword evidence="1" id="KW-0472">Membrane</keyword>
<organism evidence="2 3">
    <name type="scientific">Sphingoaurantiacus capsulatus</name>
    <dbReference type="NCBI Taxonomy" id="1771310"/>
    <lineage>
        <taxon>Bacteria</taxon>
        <taxon>Pseudomonadati</taxon>
        <taxon>Pseudomonadota</taxon>
        <taxon>Alphaproteobacteria</taxon>
        <taxon>Sphingomonadales</taxon>
        <taxon>Sphingosinicellaceae</taxon>
        <taxon>Sphingoaurantiacus</taxon>
    </lineage>
</organism>
<comment type="caution">
    <text evidence="2">The sequence shown here is derived from an EMBL/GenBank/DDBJ whole genome shotgun (WGS) entry which is preliminary data.</text>
</comment>
<feature type="transmembrane region" description="Helical" evidence="1">
    <location>
        <begin position="62"/>
        <end position="80"/>
    </location>
</feature>
<dbReference type="PROSITE" id="PS51257">
    <property type="entry name" value="PROKAR_LIPOPROTEIN"/>
    <property type="match status" value="1"/>
</dbReference>
<reference evidence="3" key="1">
    <citation type="journal article" date="2019" name="Int. J. Syst. Evol. Microbiol.">
        <title>The Global Catalogue of Microorganisms (GCM) 10K type strain sequencing project: providing services to taxonomists for standard genome sequencing and annotation.</title>
        <authorList>
            <consortium name="The Broad Institute Genomics Platform"/>
            <consortium name="The Broad Institute Genome Sequencing Center for Infectious Disease"/>
            <person name="Wu L."/>
            <person name="Ma J."/>
        </authorList>
    </citation>
    <scope>NUCLEOTIDE SEQUENCE [LARGE SCALE GENOMIC DNA]</scope>
    <source>
        <strain evidence="3">KCTC 42644</strain>
    </source>
</reference>
<keyword evidence="1" id="KW-1133">Transmembrane helix</keyword>
<sequence>MRIAILIIGLSLFFIVGLQSCVVSAGGALGEDTGLSAAGSAGVLMALLSMIGAAFVMQKPKVSGVCFGLAAFTAALGAAQGSFNDLYLWGVGAGVLSVISFFAARDGTVAAGHSASGDSSGISLSLAACALAGVASVGIIFVGAKLTDREHEPVSRSQPVAPAQIAGTSTVLNSAPSPSDVTVSNFEWAKTDTFGDDTVITWTADVTNSGATPVLSADVEITFFAENGLPLASDTMVVKAIAPGETQSATEIHVDDGRASTARAELIGVDYAN</sequence>
<evidence type="ECO:0000313" key="3">
    <source>
        <dbReference type="Proteomes" id="UP001595615"/>
    </source>
</evidence>
<feature type="transmembrane region" description="Helical" evidence="1">
    <location>
        <begin position="124"/>
        <end position="144"/>
    </location>
</feature>
<feature type="transmembrane region" description="Helical" evidence="1">
    <location>
        <begin position="35"/>
        <end position="55"/>
    </location>
</feature>
<dbReference type="EMBL" id="JBHRXV010000014">
    <property type="protein sequence ID" value="MFC3714329.1"/>
    <property type="molecule type" value="Genomic_DNA"/>
</dbReference>
<keyword evidence="1" id="KW-0812">Transmembrane</keyword>
<evidence type="ECO:0008006" key="4">
    <source>
        <dbReference type="Google" id="ProtNLM"/>
    </source>
</evidence>
<gene>
    <name evidence="2" type="ORF">ACFOMD_17300</name>
</gene>
<protein>
    <recommendedName>
        <fullName evidence="4">CARDB domain-containing protein</fullName>
    </recommendedName>
</protein>
<name>A0ABV7XHX8_9SPHN</name>
<dbReference type="RefSeq" id="WP_380863731.1">
    <property type="nucleotide sequence ID" value="NZ_JBHRXV010000014.1"/>
</dbReference>
<evidence type="ECO:0000313" key="2">
    <source>
        <dbReference type="EMBL" id="MFC3714329.1"/>
    </source>
</evidence>
<feature type="transmembrane region" description="Helical" evidence="1">
    <location>
        <begin position="86"/>
        <end position="104"/>
    </location>
</feature>
<accession>A0ABV7XHX8</accession>
<dbReference type="Proteomes" id="UP001595615">
    <property type="component" value="Unassembled WGS sequence"/>
</dbReference>
<evidence type="ECO:0000256" key="1">
    <source>
        <dbReference type="SAM" id="Phobius"/>
    </source>
</evidence>